<dbReference type="PRINTS" id="PR00727">
    <property type="entry name" value="LEADERPTASE"/>
</dbReference>
<dbReference type="Gene3D" id="2.10.109.10">
    <property type="entry name" value="Umud Fragment, subunit A"/>
    <property type="match status" value="1"/>
</dbReference>
<keyword evidence="11" id="KW-1185">Reference proteome</keyword>
<gene>
    <name evidence="10" type="primary">lepB</name>
    <name evidence="10" type="ORF">NSA47_01035</name>
</gene>
<evidence type="ECO:0000256" key="7">
    <source>
        <dbReference type="PIRSR" id="PIRSR600223-1"/>
    </source>
</evidence>
<feature type="active site" evidence="7">
    <location>
        <position position="36"/>
    </location>
</feature>
<dbReference type="PROSITE" id="PS00761">
    <property type="entry name" value="SPASE_I_3"/>
    <property type="match status" value="1"/>
</dbReference>
<dbReference type="CDD" id="cd06530">
    <property type="entry name" value="S26_SPase_I"/>
    <property type="match status" value="1"/>
</dbReference>
<dbReference type="EMBL" id="JANKAS010000001">
    <property type="protein sequence ID" value="MCR1897575.1"/>
    <property type="molecule type" value="Genomic_DNA"/>
</dbReference>
<proteinExistence type="inferred from homology"/>
<dbReference type="InterPro" id="IPR019533">
    <property type="entry name" value="Peptidase_S26"/>
</dbReference>
<dbReference type="InterPro" id="IPR019756">
    <property type="entry name" value="Pept_S26A_signal_pept_1_Ser-AS"/>
</dbReference>
<evidence type="ECO:0000256" key="6">
    <source>
        <dbReference type="ARBA" id="ARBA00022801"/>
    </source>
</evidence>
<comment type="subcellular location">
    <subcellularLocation>
        <location evidence="2">Cell membrane</location>
        <topology evidence="2">Single-pass type II membrane protein</topology>
    </subcellularLocation>
    <subcellularLocation>
        <location evidence="8">Membrane</location>
        <topology evidence="8">Single-pass type II membrane protein</topology>
    </subcellularLocation>
</comment>
<evidence type="ECO:0000256" key="4">
    <source>
        <dbReference type="ARBA" id="ARBA00013208"/>
    </source>
</evidence>
<dbReference type="SUPFAM" id="SSF51306">
    <property type="entry name" value="LexA/Signal peptidase"/>
    <property type="match status" value="1"/>
</dbReference>
<keyword evidence="5 8" id="KW-0645">Protease</keyword>
<keyword evidence="6 8" id="KW-0378">Hydrolase</keyword>
<dbReference type="GO" id="GO:0006465">
    <property type="term" value="P:signal peptide processing"/>
    <property type="evidence" value="ECO:0007669"/>
    <property type="project" value="InterPro"/>
</dbReference>
<sequence length="170" mass="19490">MKKWIVEWIPSILIALVLSLILQTYIAQAVTIPSASMVPTLSISDKLIINKMVKPDNLKFGDIVVFFSPIEDSQEERLIKRVIGLEGDVIEVKEGHLFRNGQKVEEPYLAQPINYEFGPITVPEDNFLFLGDNRNISYDSHLWPSPFIPKEKIIGKAIFRYYPFNRIGKI</sequence>
<dbReference type="GO" id="GO:0009003">
    <property type="term" value="F:signal peptidase activity"/>
    <property type="evidence" value="ECO:0007669"/>
    <property type="project" value="UniProtKB-EC"/>
</dbReference>
<evidence type="ECO:0000256" key="2">
    <source>
        <dbReference type="ARBA" id="ARBA00004401"/>
    </source>
</evidence>
<dbReference type="GO" id="GO:0005886">
    <property type="term" value="C:plasma membrane"/>
    <property type="evidence" value="ECO:0007669"/>
    <property type="project" value="UniProtKB-SubCell"/>
</dbReference>
<reference evidence="10" key="1">
    <citation type="submission" date="2022-07" db="EMBL/GenBank/DDBJ databases">
        <title>Enhanced cultured diversity of the mouse gut microbiota enables custom-made synthetic communities.</title>
        <authorList>
            <person name="Afrizal A."/>
        </authorList>
    </citation>
    <scope>NUCLEOTIDE SEQUENCE</scope>
    <source>
        <strain evidence="10">DSM 28593</strain>
    </source>
</reference>
<evidence type="ECO:0000256" key="1">
    <source>
        <dbReference type="ARBA" id="ARBA00000677"/>
    </source>
</evidence>
<evidence type="ECO:0000313" key="10">
    <source>
        <dbReference type="EMBL" id="MCR1897575.1"/>
    </source>
</evidence>
<comment type="similarity">
    <text evidence="3 8">Belongs to the peptidase S26 family.</text>
</comment>
<feature type="domain" description="Peptidase S26" evidence="9">
    <location>
        <begin position="6"/>
        <end position="162"/>
    </location>
</feature>
<dbReference type="NCBIfam" id="TIGR02227">
    <property type="entry name" value="sigpep_I_bact"/>
    <property type="match status" value="1"/>
</dbReference>
<feature type="active site" evidence="7">
    <location>
        <position position="80"/>
    </location>
</feature>
<dbReference type="PROSITE" id="PS00501">
    <property type="entry name" value="SPASE_I_1"/>
    <property type="match status" value="1"/>
</dbReference>
<dbReference type="PANTHER" id="PTHR43390">
    <property type="entry name" value="SIGNAL PEPTIDASE I"/>
    <property type="match status" value="1"/>
</dbReference>
<evidence type="ECO:0000313" key="11">
    <source>
        <dbReference type="Proteomes" id="UP001205748"/>
    </source>
</evidence>
<comment type="caution">
    <text evidence="10">The sequence shown here is derived from an EMBL/GenBank/DDBJ whole genome shotgun (WGS) entry which is preliminary data.</text>
</comment>
<dbReference type="GO" id="GO:0004252">
    <property type="term" value="F:serine-type endopeptidase activity"/>
    <property type="evidence" value="ECO:0007669"/>
    <property type="project" value="InterPro"/>
</dbReference>
<evidence type="ECO:0000256" key="8">
    <source>
        <dbReference type="RuleBase" id="RU362042"/>
    </source>
</evidence>
<organism evidence="10 11">
    <name type="scientific">Irregularibacter muris</name>
    <dbReference type="NCBI Taxonomy" id="1796619"/>
    <lineage>
        <taxon>Bacteria</taxon>
        <taxon>Bacillati</taxon>
        <taxon>Bacillota</taxon>
        <taxon>Clostridia</taxon>
        <taxon>Eubacteriales</taxon>
        <taxon>Eubacteriaceae</taxon>
        <taxon>Irregularibacter</taxon>
    </lineage>
</organism>
<dbReference type="InterPro" id="IPR019758">
    <property type="entry name" value="Pept_S26A_signal_pept_1_CS"/>
</dbReference>
<accession>A0AAE3HDR5</accession>
<protein>
    <recommendedName>
        <fullName evidence="4 8">Signal peptidase I</fullName>
        <ecNumber evidence="4 8">3.4.21.89</ecNumber>
    </recommendedName>
</protein>
<dbReference type="AlphaFoldDB" id="A0AAE3HDR5"/>
<evidence type="ECO:0000256" key="3">
    <source>
        <dbReference type="ARBA" id="ARBA00009370"/>
    </source>
</evidence>
<dbReference type="Proteomes" id="UP001205748">
    <property type="component" value="Unassembled WGS sequence"/>
</dbReference>
<dbReference type="InterPro" id="IPR036286">
    <property type="entry name" value="LexA/Signal_pep-like_sf"/>
</dbReference>
<name>A0AAE3HDR5_9FIRM</name>
<comment type="catalytic activity">
    <reaction evidence="1 8">
        <text>Cleavage of hydrophobic, N-terminal signal or leader sequences from secreted and periplasmic proteins.</text>
        <dbReference type="EC" id="3.4.21.89"/>
    </reaction>
</comment>
<dbReference type="InterPro" id="IPR000223">
    <property type="entry name" value="Pept_S26A_signal_pept_1"/>
</dbReference>
<dbReference type="Pfam" id="PF10502">
    <property type="entry name" value="Peptidase_S26"/>
    <property type="match status" value="1"/>
</dbReference>
<dbReference type="RefSeq" id="WP_257528980.1">
    <property type="nucleotide sequence ID" value="NZ_JANKAS010000001.1"/>
</dbReference>
<dbReference type="PANTHER" id="PTHR43390:SF1">
    <property type="entry name" value="CHLOROPLAST PROCESSING PEPTIDASE"/>
    <property type="match status" value="1"/>
</dbReference>
<evidence type="ECO:0000259" key="9">
    <source>
        <dbReference type="Pfam" id="PF10502"/>
    </source>
</evidence>
<dbReference type="EC" id="3.4.21.89" evidence="4 8"/>
<evidence type="ECO:0000256" key="5">
    <source>
        <dbReference type="ARBA" id="ARBA00022670"/>
    </source>
</evidence>